<organism evidence="1">
    <name type="scientific">viral metagenome</name>
    <dbReference type="NCBI Taxonomy" id="1070528"/>
    <lineage>
        <taxon>unclassified sequences</taxon>
        <taxon>metagenomes</taxon>
        <taxon>organismal metagenomes</taxon>
    </lineage>
</organism>
<name>A0A6C0IME7_9ZZZZ</name>
<protein>
    <submittedName>
        <fullName evidence="1">Uncharacterized protein</fullName>
    </submittedName>
</protein>
<accession>A0A6C0IME7</accession>
<dbReference type="AlphaFoldDB" id="A0A6C0IME7"/>
<sequence length="121" mass="14186">MEFVLKNDEININDLSLNLTNDNSIINKLFYLSEISNDISGIHLYLDKSQITENLNFNCMFPSDSKIEKIYISNNQYPFYLNEGIKNVEESISYTNQSFSIIIDKNSFNIFSYIKQFKKKV</sequence>
<evidence type="ECO:0000313" key="1">
    <source>
        <dbReference type="EMBL" id="QHT93999.1"/>
    </source>
</evidence>
<dbReference type="EMBL" id="MN740212">
    <property type="protein sequence ID" value="QHT93999.1"/>
    <property type="molecule type" value="Genomic_DNA"/>
</dbReference>
<proteinExistence type="predicted"/>
<reference evidence="1" key="1">
    <citation type="journal article" date="2020" name="Nature">
        <title>Giant virus diversity and host interactions through global metagenomics.</title>
        <authorList>
            <person name="Schulz F."/>
            <person name="Roux S."/>
            <person name="Paez-Espino D."/>
            <person name="Jungbluth S."/>
            <person name="Walsh D.A."/>
            <person name="Denef V.J."/>
            <person name="McMahon K.D."/>
            <person name="Konstantinidis K.T."/>
            <person name="Eloe-Fadrosh E.A."/>
            <person name="Kyrpides N.C."/>
            <person name="Woyke T."/>
        </authorList>
    </citation>
    <scope>NUCLEOTIDE SEQUENCE</scope>
    <source>
        <strain evidence="1">GVMAG-M-3300024258-14</strain>
    </source>
</reference>